<proteinExistence type="predicted"/>
<sequence>MEILVHVSAPSSAADDVRYRAQIAAIMALQPVSAAATPATSLASLSGTPARPGSPAAADPRPQSPSPSGFPSSRPGQETGPGTGPASDLQRVSSPVRLDTIGPEALAPAPLVRPQQETASTSNYLPTSSYNSQESLVSVILDSQPSEQPPNPSWPEDDPRAPTPPHPPTYRHSAQAKASLVPALQSGLASPGPPPKRRRLEAEAEREAAAPNITTTAHEASLLHSLPIKITPPPPPISTSPFITHITPTLSMLTQRLKPERIYKPLRQTRDLDKLERGYWALRIPIHTAPNQDSNLAQSSAAAAAAATSPNPTQKPWDIPSFYRFWSFLSDFIGKDARAGWGVWCIVEQINKADPTASSDTKEQSQSQSHSLPSTASTDIDNPSPPPPSKHTGTQAATSTTTPKDTPIPGPESLSLSLKLYAWGEVAMHVYLLLFLASERRVKGMGAEWRDSGEKVVISMP</sequence>
<evidence type="ECO:0000313" key="2">
    <source>
        <dbReference type="EMBL" id="KAJ5404364.1"/>
    </source>
</evidence>
<feature type="compositionally biased region" description="Polar residues" evidence="1">
    <location>
        <begin position="356"/>
        <end position="381"/>
    </location>
</feature>
<feature type="region of interest" description="Disordered" evidence="1">
    <location>
        <begin position="142"/>
        <end position="214"/>
    </location>
</feature>
<feature type="region of interest" description="Disordered" evidence="1">
    <location>
        <begin position="355"/>
        <end position="409"/>
    </location>
</feature>
<dbReference type="RefSeq" id="XP_056491606.1">
    <property type="nucleotide sequence ID" value="XM_056628872.1"/>
</dbReference>
<feature type="region of interest" description="Disordered" evidence="1">
    <location>
        <begin position="291"/>
        <end position="313"/>
    </location>
</feature>
<feature type="compositionally biased region" description="Polar residues" evidence="1">
    <location>
        <begin position="115"/>
        <end position="129"/>
    </location>
</feature>
<dbReference type="AlphaFoldDB" id="A0A9W9W6G4"/>
<feature type="compositionally biased region" description="Low complexity" evidence="1">
    <location>
        <begin position="392"/>
        <end position="405"/>
    </location>
</feature>
<dbReference type="OrthoDB" id="5395975at2759"/>
<evidence type="ECO:0000313" key="3">
    <source>
        <dbReference type="Proteomes" id="UP001147747"/>
    </source>
</evidence>
<name>A0A9W9W6G4_9EURO</name>
<feature type="compositionally biased region" description="Low complexity" evidence="1">
    <location>
        <begin position="37"/>
        <end position="46"/>
    </location>
</feature>
<accession>A0A9W9W6G4</accession>
<comment type="caution">
    <text evidence="2">The sequence shown here is derived from an EMBL/GenBank/DDBJ whole genome shotgun (WGS) entry which is preliminary data.</text>
</comment>
<evidence type="ECO:0000256" key="1">
    <source>
        <dbReference type="SAM" id="MobiDB-lite"/>
    </source>
</evidence>
<protein>
    <submittedName>
        <fullName evidence="2">Uncharacterized protein</fullName>
    </submittedName>
</protein>
<organism evidence="2 3">
    <name type="scientific">Penicillium cosmopolitanum</name>
    <dbReference type="NCBI Taxonomy" id="1131564"/>
    <lineage>
        <taxon>Eukaryota</taxon>
        <taxon>Fungi</taxon>
        <taxon>Dikarya</taxon>
        <taxon>Ascomycota</taxon>
        <taxon>Pezizomycotina</taxon>
        <taxon>Eurotiomycetes</taxon>
        <taxon>Eurotiomycetidae</taxon>
        <taxon>Eurotiales</taxon>
        <taxon>Aspergillaceae</taxon>
        <taxon>Penicillium</taxon>
    </lineage>
</organism>
<feature type="compositionally biased region" description="Low complexity" evidence="1">
    <location>
        <begin position="66"/>
        <end position="77"/>
    </location>
</feature>
<gene>
    <name evidence="2" type="ORF">N7509_004235</name>
</gene>
<feature type="region of interest" description="Disordered" evidence="1">
    <location>
        <begin position="37"/>
        <end position="129"/>
    </location>
</feature>
<dbReference type="Proteomes" id="UP001147747">
    <property type="component" value="Unassembled WGS sequence"/>
</dbReference>
<keyword evidence="3" id="KW-1185">Reference proteome</keyword>
<reference evidence="2" key="2">
    <citation type="journal article" date="2023" name="IMA Fungus">
        <title>Comparative genomic study of the Penicillium genus elucidates a diverse pangenome and 15 lateral gene transfer events.</title>
        <authorList>
            <person name="Petersen C."/>
            <person name="Sorensen T."/>
            <person name="Nielsen M.R."/>
            <person name="Sondergaard T.E."/>
            <person name="Sorensen J.L."/>
            <person name="Fitzpatrick D.A."/>
            <person name="Frisvad J.C."/>
            <person name="Nielsen K.L."/>
        </authorList>
    </citation>
    <scope>NUCLEOTIDE SEQUENCE</scope>
    <source>
        <strain evidence="2">IBT 29677</strain>
    </source>
</reference>
<dbReference type="EMBL" id="JAPZBU010000005">
    <property type="protein sequence ID" value="KAJ5404364.1"/>
    <property type="molecule type" value="Genomic_DNA"/>
</dbReference>
<feature type="compositionally biased region" description="Polar residues" evidence="1">
    <location>
        <begin position="291"/>
        <end position="300"/>
    </location>
</feature>
<reference evidence="2" key="1">
    <citation type="submission" date="2022-12" db="EMBL/GenBank/DDBJ databases">
        <authorList>
            <person name="Petersen C."/>
        </authorList>
    </citation>
    <scope>NUCLEOTIDE SEQUENCE</scope>
    <source>
        <strain evidence="2">IBT 29677</strain>
    </source>
</reference>
<dbReference type="GeneID" id="81367852"/>